<dbReference type="GO" id="GO:0048471">
    <property type="term" value="C:perinuclear region of cytoplasm"/>
    <property type="evidence" value="ECO:0007669"/>
    <property type="project" value="UniProtKB-SubCell"/>
</dbReference>
<sequence length="42" mass="4982">KSDNNRETVDDDNDARNPAYIPRKGKFYEHDDRTNDEPEESK</sequence>
<evidence type="ECO:0000256" key="12">
    <source>
        <dbReference type="ARBA" id="ARBA00022845"/>
    </source>
</evidence>
<evidence type="ECO:0000256" key="3">
    <source>
        <dbReference type="ARBA" id="ARBA00004324"/>
    </source>
</evidence>
<keyword evidence="14" id="KW-0866">Nonsense-mediated mRNA decay</keyword>
<dbReference type="AlphaFoldDB" id="A0A8S3AMS9"/>
<evidence type="ECO:0000256" key="13">
    <source>
        <dbReference type="ARBA" id="ARBA00022884"/>
    </source>
</evidence>
<name>A0A8S3AMS9_9BILA</name>
<evidence type="ECO:0000313" key="21">
    <source>
        <dbReference type="EMBL" id="CAF4734867.1"/>
    </source>
</evidence>
<feature type="non-terminal residue" evidence="21">
    <location>
        <position position="42"/>
    </location>
</feature>
<evidence type="ECO:0000256" key="7">
    <source>
        <dbReference type="ARBA" id="ARBA00022448"/>
    </source>
</evidence>
<organism evidence="21 23">
    <name type="scientific">Rotaria magnacalcarata</name>
    <dbReference type="NCBI Taxonomy" id="392030"/>
    <lineage>
        <taxon>Eukaryota</taxon>
        <taxon>Metazoa</taxon>
        <taxon>Spiralia</taxon>
        <taxon>Gnathifera</taxon>
        <taxon>Rotifera</taxon>
        <taxon>Eurotatoria</taxon>
        <taxon>Bdelloidea</taxon>
        <taxon>Philodinida</taxon>
        <taxon>Philodinidae</taxon>
        <taxon>Rotaria</taxon>
    </lineage>
</organism>
<dbReference type="Proteomes" id="UP000676336">
    <property type="component" value="Unassembled WGS sequence"/>
</dbReference>
<keyword evidence="12" id="KW-0810">Translation regulation</keyword>
<proteinExistence type="inferred from homology"/>
<dbReference type="GO" id="GO:0005681">
    <property type="term" value="C:spliceosomal complex"/>
    <property type="evidence" value="ECO:0007669"/>
    <property type="project" value="UniProtKB-KW"/>
</dbReference>
<feature type="region of interest" description="Disordered" evidence="18">
    <location>
        <begin position="1"/>
        <end position="42"/>
    </location>
</feature>
<keyword evidence="16" id="KW-0539">Nucleus</keyword>
<accession>A0A8S3AMS9</accession>
<comment type="caution">
    <text evidence="21">The sequence shown here is derived from an EMBL/GenBank/DDBJ whole genome shotgun (WGS) entry which is preliminary data.</text>
</comment>
<keyword evidence="8" id="KW-0963">Cytoplasm</keyword>
<evidence type="ECO:0000256" key="17">
    <source>
        <dbReference type="ARBA" id="ARBA00023273"/>
    </source>
</evidence>
<dbReference type="GO" id="GO:0008380">
    <property type="term" value="P:RNA splicing"/>
    <property type="evidence" value="ECO:0007669"/>
    <property type="project" value="UniProtKB-KW"/>
</dbReference>
<dbReference type="GO" id="GO:0003729">
    <property type="term" value="F:mRNA binding"/>
    <property type="evidence" value="ECO:0007669"/>
    <property type="project" value="InterPro"/>
</dbReference>
<evidence type="ECO:0000313" key="22">
    <source>
        <dbReference type="EMBL" id="CAF4838846.1"/>
    </source>
</evidence>
<keyword evidence="11" id="KW-0509">mRNA transport</keyword>
<dbReference type="EMBL" id="CAJOBI010103481">
    <property type="protein sequence ID" value="CAF4598807.1"/>
    <property type="molecule type" value="Genomic_DNA"/>
</dbReference>
<dbReference type="Proteomes" id="UP000681720">
    <property type="component" value="Unassembled WGS sequence"/>
</dbReference>
<keyword evidence="13" id="KW-0694">RNA-binding</keyword>
<keyword evidence="17" id="KW-0966">Cell projection</keyword>
<dbReference type="GO" id="GO:0016607">
    <property type="term" value="C:nuclear speck"/>
    <property type="evidence" value="ECO:0007669"/>
    <property type="project" value="UniProtKB-SubCell"/>
</dbReference>
<evidence type="ECO:0000256" key="9">
    <source>
        <dbReference type="ARBA" id="ARBA00022664"/>
    </source>
</evidence>
<evidence type="ECO:0000259" key="19">
    <source>
        <dbReference type="Pfam" id="PF09405"/>
    </source>
</evidence>
<dbReference type="EMBL" id="CAJOBH010125981">
    <property type="protein sequence ID" value="CAF4734867.1"/>
    <property type="molecule type" value="Genomic_DNA"/>
</dbReference>
<evidence type="ECO:0000256" key="5">
    <source>
        <dbReference type="ARBA" id="ARBA00009548"/>
    </source>
</evidence>
<dbReference type="GO" id="GO:0051028">
    <property type="term" value="P:mRNA transport"/>
    <property type="evidence" value="ECO:0007669"/>
    <property type="project" value="UniProtKB-KW"/>
</dbReference>
<dbReference type="Pfam" id="PF09405">
    <property type="entry name" value="Btz"/>
    <property type="match status" value="1"/>
</dbReference>
<evidence type="ECO:0000256" key="2">
    <source>
        <dbReference type="ARBA" id="ARBA00004279"/>
    </source>
</evidence>
<evidence type="ECO:0000256" key="16">
    <source>
        <dbReference type="ARBA" id="ARBA00023242"/>
    </source>
</evidence>
<gene>
    <name evidence="21" type="ORF">BYL167_LOCUS45429</name>
    <name evidence="22" type="ORF">GIL414_LOCUS48814</name>
    <name evidence="20" type="ORF">SMN809_LOCUS38990</name>
</gene>
<feature type="non-terminal residue" evidence="21">
    <location>
        <position position="1"/>
    </location>
</feature>
<dbReference type="GO" id="GO:0006397">
    <property type="term" value="P:mRNA processing"/>
    <property type="evidence" value="ECO:0007669"/>
    <property type="project" value="UniProtKB-KW"/>
</dbReference>
<dbReference type="InterPro" id="IPR028544">
    <property type="entry name" value="CASC3"/>
</dbReference>
<evidence type="ECO:0000256" key="11">
    <source>
        <dbReference type="ARBA" id="ARBA00022816"/>
    </source>
</evidence>
<comment type="similarity">
    <text evidence="5">Belongs to the CASC3 family.</text>
</comment>
<dbReference type="PANTHER" id="PTHR13434">
    <property type="entry name" value="PROTEIN CASC3"/>
    <property type="match status" value="1"/>
</dbReference>
<reference evidence="21" key="1">
    <citation type="submission" date="2021-02" db="EMBL/GenBank/DDBJ databases">
        <authorList>
            <person name="Nowell W R."/>
        </authorList>
    </citation>
    <scope>NUCLEOTIDE SEQUENCE</scope>
</reference>
<keyword evidence="9" id="KW-0507">mRNA processing</keyword>
<evidence type="ECO:0000256" key="8">
    <source>
        <dbReference type="ARBA" id="ARBA00022490"/>
    </source>
</evidence>
<dbReference type="InterPro" id="IPR018545">
    <property type="entry name" value="Btz_dom"/>
</dbReference>
<keyword evidence="7" id="KW-0813">Transport</keyword>
<dbReference type="GO" id="GO:0000184">
    <property type="term" value="P:nuclear-transcribed mRNA catabolic process, nonsense-mediated decay"/>
    <property type="evidence" value="ECO:0007669"/>
    <property type="project" value="UniProtKB-KW"/>
</dbReference>
<evidence type="ECO:0000256" key="14">
    <source>
        <dbReference type="ARBA" id="ARBA00023161"/>
    </source>
</evidence>
<feature type="domain" description="Btz" evidence="19">
    <location>
        <begin position="7"/>
        <end position="40"/>
    </location>
</feature>
<dbReference type="Proteomes" id="UP000681967">
    <property type="component" value="Unassembled WGS sequence"/>
</dbReference>
<comment type="subcellular location">
    <subcellularLocation>
        <location evidence="2">Cell projection</location>
        <location evidence="2">Dendrite</location>
    </subcellularLocation>
    <subcellularLocation>
        <location evidence="1">Cytoplasm</location>
        <location evidence="1">Stress granule</location>
    </subcellularLocation>
    <subcellularLocation>
        <location evidence="4">Cytoplasm</location>
        <location evidence="4">Perinuclear region</location>
    </subcellularLocation>
    <subcellularLocation>
        <location evidence="3">Nucleus speckle</location>
    </subcellularLocation>
</comment>
<dbReference type="GO" id="GO:0006417">
    <property type="term" value="P:regulation of translation"/>
    <property type="evidence" value="ECO:0007669"/>
    <property type="project" value="UniProtKB-KW"/>
</dbReference>
<dbReference type="EMBL" id="CAJOBJ010159144">
    <property type="protein sequence ID" value="CAF4838846.1"/>
    <property type="molecule type" value="Genomic_DNA"/>
</dbReference>
<evidence type="ECO:0000256" key="10">
    <source>
        <dbReference type="ARBA" id="ARBA00022728"/>
    </source>
</evidence>
<evidence type="ECO:0000256" key="4">
    <source>
        <dbReference type="ARBA" id="ARBA00004556"/>
    </source>
</evidence>
<evidence type="ECO:0000256" key="1">
    <source>
        <dbReference type="ARBA" id="ARBA00004210"/>
    </source>
</evidence>
<feature type="compositionally biased region" description="Basic and acidic residues" evidence="18">
    <location>
        <begin position="26"/>
        <end position="42"/>
    </location>
</feature>
<evidence type="ECO:0000256" key="6">
    <source>
        <dbReference type="ARBA" id="ARBA00019964"/>
    </source>
</evidence>
<evidence type="ECO:0000256" key="18">
    <source>
        <dbReference type="SAM" id="MobiDB-lite"/>
    </source>
</evidence>
<evidence type="ECO:0000313" key="23">
    <source>
        <dbReference type="Proteomes" id="UP000681967"/>
    </source>
</evidence>
<evidence type="ECO:0000313" key="20">
    <source>
        <dbReference type="EMBL" id="CAF4598807.1"/>
    </source>
</evidence>
<protein>
    <recommendedName>
        <fullName evidence="6">Protein CASC3</fullName>
    </recommendedName>
</protein>
<keyword evidence="15" id="KW-0508">mRNA splicing</keyword>
<dbReference type="PANTHER" id="PTHR13434:SF0">
    <property type="entry name" value="PROTEIN CASC3"/>
    <property type="match status" value="1"/>
</dbReference>
<keyword evidence="10" id="KW-0747">Spliceosome</keyword>
<dbReference type="GO" id="GO:0010494">
    <property type="term" value="C:cytoplasmic stress granule"/>
    <property type="evidence" value="ECO:0007669"/>
    <property type="project" value="UniProtKB-SubCell"/>
</dbReference>
<dbReference type="GO" id="GO:0030425">
    <property type="term" value="C:dendrite"/>
    <property type="evidence" value="ECO:0007669"/>
    <property type="project" value="UniProtKB-SubCell"/>
</dbReference>
<dbReference type="GO" id="GO:0035145">
    <property type="term" value="C:exon-exon junction complex"/>
    <property type="evidence" value="ECO:0007669"/>
    <property type="project" value="InterPro"/>
</dbReference>
<evidence type="ECO:0000256" key="15">
    <source>
        <dbReference type="ARBA" id="ARBA00023187"/>
    </source>
</evidence>